<keyword evidence="8 14" id="KW-0472">Membrane</keyword>
<evidence type="ECO:0000256" key="1">
    <source>
        <dbReference type="ARBA" id="ARBA00004651"/>
    </source>
</evidence>
<dbReference type="PANTHER" id="PTHR26451:SF860">
    <property type="entry name" value="ODORANT RECEPTOR-RELATED"/>
    <property type="match status" value="1"/>
</dbReference>
<feature type="transmembrane region" description="Helical" evidence="14">
    <location>
        <begin position="239"/>
        <end position="259"/>
    </location>
</feature>
<evidence type="ECO:0000256" key="5">
    <source>
        <dbReference type="ARBA" id="ARBA00022725"/>
    </source>
</evidence>
<evidence type="ECO:0000256" key="8">
    <source>
        <dbReference type="ARBA" id="ARBA00023136"/>
    </source>
</evidence>
<dbReference type="InterPro" id="IPR017452">
    <property type="entry name" value="GPCR_Rhodpsn_7TM"/>
</dbReference>
<keyword evidence="12 13" id="KW-0807">Transducer</keyword>
<dbReference type="PROSITE" id="PS00237">
    <property type="entry name" value="G_PROTEIN_RECEP_F1_1"/>
    <property type="match status" value="1"/>
</dbReference>
<keyword evidence="11" id="KW-0325">Glycoprotein</keyword>
<evidence type="ECO:0000256" key="14">
    <source>
        <dbReference type="RuleBase" id="RU363047"/>
    </source>
</evidence>
<feature type="transmembrane region" description="Helical" evidence="14">
    <location>
        <begin position="199"/>
        <end position="218"/>
    </location>
</feature>
<keyword evidence="7 13" id="KW-0297">G-protein coupled receptor</keyword>
<dbReference type="AlphaFoldDB" id="A0A3B4BNR3"/>
<dbReference type="PRINTS" id="PR00237">
    <property type="entry name" value="GPCRRHODOPSN"/>
</dbReference>
<evidence type="ECO:0000256" key="3">
    <source>
        <dbReference type="ARBA" id="ARBA00022606"/>
    </source>
</evidence>
<evidence type="ECO:0000313" key="17">
    <source>
        <dbReference type="Proteomes" id="UP001501920"/>
    </source>
</evidence>
<evidence type="ECO:0000256" key="4">
    <source>
        <dbReference type="ARBA" id="ARBA00022692"/>
    </source>
</evidence>
<dbReference type="Proteomes" id="UP001501920">
    <property type="component" value="Chromosome 27"/>
</dbReference>
<dbReference type="InterPro" id="IPR052921">
    <property type="entry name" value="GPCR1_Superfamily_Member"/>
</dbReference>
<dbReference type="PANTHER" id="PTHR26451">
    <property type="entry name" value="G_PROTEIN_RECEP_F1_2 DOMAIN-CONTAINING PROTEIN"/>
    <property type="match status" value="1"/>
</dbReference>
<dbReference type="GeneTree" id="ENSGT01030000234640"/>
<comment type="similarity">
    <text evidence="13">Belongs to the G-protein coupled receptor 1 family.</text>
</comment>
<feature type="transmembrane region" description="Helical" evidence="14">
    <location>
        <begin position="29"/>
        <end position="54"/>
    </location>
</feature>
<keyword evidence="3 14" id="KW-0716">Sensory transduction</keyword>
<dbReference type="PROSITE" id="PS50262">
    <property type="entry name" value="G_PROTEIN_RECEP_F1_2"/>
    <property type="match status" value="1"/>
</dbReference>
<dbReference type="Gene3D" id="1.20.1070.10">
    <property type="entry name" value="Rhodopsin 7-helix transmembrane proteins"/>
    <property type="match status" value="1"/>
</dbReference>
<evidence type="ECO:0000256" key="13">
    <source>
        <dbReference type="RuleBase" id="RU000688"/>
    </source>
</evidence>
<keyword evidence="6 14" id="KW-1133">Transmembrane helix</keyword>
<proteinExistence type="inferred from homology"/>
<reference evidence="16" key="2">
    <citation type="submission" date="2025-08" db="UniProtKB">
        <authorList>
            <consortium name="Ensembl"/>
        </authorList>
    </citation>
    <scope>IDENTIFICATION</scope>
</reference>
<sequence length="313" mass="35542">MSLWTFMDYSTNLTFISLEGHVELEKYRYVYFVICLSVFILIIFCNSVVISVIYTNKPLHEPMYIFIAALLSNDLIATVAFYPKLLSDFVSEKQIISQGGCLVQTFCLYTCTGSEFALLSAMAYDRYVSICKPLEYATLVKMSTVKKLLFFCWFVPSCEMGIAVILSYRPLCRFKLNRIYCNSYSVNKLTCGDLTVVNLYGMIVLPLVVLIFVIVSYVRILEVCLKSSKDCRRKALQTCFPHLIIFTSFTVTACFEAINNRLEGNMPHIVSMIMSVENLVIPPLINPIIYAFAVIKLIFPPVKAHPPVIALTQ</sequence>
<dbReference type="GO" id="GO:0005886">
    <property type="term" value="C:plasma membrane"/>
    <property type="evidence" value="ECO:0007669"/>
    <property type="project" value="UniProtKB-SubCell"/>
</dbReference>
<feature type="transmembrane region" description="Helical" evidence="14">
    <location>
        <begin position="63"/>
        <end position="82"/>
    </location>
</feature>
<evidence type="ECO:0000256" key="9">
    <source>
        <dbReference type="ARBA" id="ARBA00023157"/>
    </source>
</evidence>
<dbReference type="Ensembl" id="ENSPNAT00000014471.2">
    <property type="protein sequence ID" value="ENSPNAP00000000069.2"/>
    <property type="gene ID" value="ENSPNAG00000036377.1"/>
</dbReference>
<feature type="transmembrane region" description="Helical" evidence="14">
    <location>
        <begin position="279"/>
        <end position="299"/>
    </location>
</feature>
<evidence type="ECO:0000256" key="2">
    <source>
        <dbReference type="ARBA" id="ARBA00022475"/>
    </source>
</evidence>
<feature type="transmembrane region" description="Helical" evidence="14">
    <location>
        <begin position="148"/>
        <end position="168"/>
    </location>
</feature>
<keyword evidence="17" id="KW-1185">Reference proteome</keyword>
<dbReference type="GO" id="GO:0004930">
    <property type="term" value="F:G protein-coupled receptor activity"/>
    <property type="evidence" value="ECO:0007669"/>
    <property type="project" value="UniProtKB-KW"/>
</dbReference>
<evidence type="ECO:0000256" key="12">
    <source>
        <dbReference type="ARBA" id="ARBA00023224"/>
    </source>
</evidence>
<keyword evidence="5 14" id="KW-0552">Olfaction</keyword>
<evidence type="ECO:0000256" key="10">
    <source>
        <dbReference type="ARBA" id="ARBA00023170"/>
    </source>
</evidence>
<feature type="domain" description="G-protein coupled receptors family 1 profile" evidence="15">
    <location>
        <begin position="45"/>
        <end position="290"/>
    </location>
</feature>
<protein>
    <recommendedName>
        <fullName evidence="14">Olfactory receptor</fullName>
    </recommendedName>
</protein>
<dbReference type="GO" id="GO:0004984">
    <property type="term" value="F:olfactory receptor activity"/>
    <property type="evidence" value="ECO:0007669"/>
    <property type="project" value="InterPro"/>
</dbReference>
<keyword evidence="10 13" id="KW-0675">Receptor</keyword>
<evidence type="ECO:0000256" key="6">
    <source>
        <dbReference type="ARBA" id="ARBA00022989"/>
    </source>
</evidence>
<evidence type="ECO:0000256" key="7">
    <source>
        <dbReference type="ARBA" id="ARBA00023040"/>
    </source>
</evidence>
<comment type="subcellular location">
    <subcellularLocation>
        <location evidence="1 14">Cell membrane</location>
        <topology evidence="1 14">Multi-pass membrane protein</topology>
    </subcellularLocation>
</comment>
<dbReference type="GO" id="GO:0005549">
    <property type="term" value="F:odorant binding"/>
    <property type="evidence" value="ECO:0007669"/>
    <property type="project" value="TreeGrafter"/>
</dbReference>
<dbReference type="InterPro" id="IPR000276">
    <property type="entry name" value="GPCR_Rhodpsn"/>
</dbReference>
<name>A0A3B4BNR3_PYGNA</name>
<keyword evidence="9" id="KW-1015">Disulfide bond</keyword>
<evidence type="ECO:0000259" key="15">
    <source>
        <dbReference type="PROSITE" id="PS50262"/>
    </source>
</evidence>
<organism evidence="16 17">
    <name type="scientific">Pygocentrus nattereri</name>
    <name type="common">Red-bellied piranha</name>
    <dbReference type="NCBI Taxonomy" id="42514"/>
    <lineage>
        <taxon>Eukaryota</taxon>
        <taxon>Metazoa</taxon>
        <taxon>Chordata</taxon>
        <taxon>Craniata</taxon>
        <taxon>Vertebrata</taxon>
        <taxon>Euteleostomi</taxon>
        <taxon>Actinopterygii</taxon>
        <taxon>Neopterygii</taxon>
        <taxon>Teleostei</taxon>
        <taxon>Ostariophysi</taxon>
        <taxon>Characiformes</taxon>
        <taxon>Characoidei</taxon>
        <taxon>Pygocentrus</taxon>
    </lineage>
</organism>
<dbReference type="PRINTS" id="PR00245">
    <property type="entry name" value="OLFACTORYR"/>
</dbReference>
<evidence type="ECO:0000313" key="16">
    <source>
        <dbReference type="Ensembl" id="ENSPNAP00000000069.2"/>
    </source>
</evidence>
<dbReference type="FunFam" id="1.20.1070.10:FF:000024">
    <property type="entry name" value="Olfactory receptor"/>
    <property type="match status" value="1"/>
</dbReference>
<dbReference type="InterPro" id="IPR000725">
    <property type="entry name" value="Olfact_rcpt"/>
</dbReference>
<dbReference type="SUPFAM" id="SSF81321">
    <property type="entry name" value="Family A G protein-coupled receptor-like"/>
    <property type="match status" value="1"/>
</dbReference>
<evidence type="ECO:0000256" key="11">
    <source>
        <dbReference type="ARBA" id="ARBA00023180"/>
    </source>
</evidence>
<keyword evidence="2 14" id="KW-1003">Cell membrane</keyword>
<accession>A0A3B4BNR3</accession>
<dbReference type="Pfam" id="PF13853">
    <property type="entry name" value="7tm_4"/>
    <property type="match status" value="1"/>
</dbReference>
<reference evidence="16 17" key="1">
    <citation type="submission" date="2020-10" db="EMBL/GenBank/DDBJ databases">
        <title>Pygocentrus nattereri (red-bellied piranha) genome, fPygNat1, primary haplotype.</title>
        <authorList>
            <person name="Myers G."/>
            <person name="Meyer A."/>
            <person name="Karagic N."/>
            <person name="Pippel M."/>
            <person name="Winkler S."/>
            <person name="Tracey A."/>
            <person name="Wood J."/>
            <person name="Formenti G."/>
            <person name="Howe K."/>
            <person name="Fedrigo O."/>
            <person name="Jarvis E.D."/>
        </authorList>
    </citation>
    <scope>NUCLEOTIDE SEQUENCE [LARGE SCALE GENOMIC DNA]</scope>
</reference>
<reference evidence="16" key="3">
    <citation type="submission" date="2025-09" db="UniProtKB">
        <authorList>
            <consortium name="Ensembl"/>
        </authorList>
    </citation>
    <scope>IDENTIFICATION</scope>
</reference>
<keyword evidence="4 13" id="KW-0812">Transmembrane</keyword>